<protein>
    <submittedName>
        <fullName evidence="2">Tail assembly chaperone</fullName>
    </submittedName>
</protein>
<feature type="region of interest" description="Disordered" evidence="1">
    <location>
        <begin position="196"/>
        <end position="230"/>
    </location>
</feature>
<evidence type="ECO:0000256" key="1">
    <source>
        <dbReference type="SAM" id="MobiDB-lite"/>
    </source>
</evidence>
<reference evidence="2 3" key="1">
    <citation type="submission" date="2018-02" db="EMBL/GenBank/DDBJ databases">
        <authorList>
            <person name="Zack K.M."/>
            <person name="Dedrick R.M."/>
            <person name="Ward M."/>
            <person name="Garlena R.A."/>
            <person name="Russell D.A."/>
            <person name="Pope W.H."/>
            <person name="Jacobs-Sera D."/>
            <person name="Hatfull G.F."/>
        </authorList>
    </citation>
    <scope>NUCLEOTIDE SEQUENCE [LARGE SCALE GENOMIC DNA]</scope>
</reference>
<evidence type="ECO:0000313" key="3">
    <source>
        <dbReference type="Proteomes" id="UP000240673"/>
    </source>
</evidence>
<dbReference type="Proteomes" id="UP000240673">
    <property type="component" value="Segment"/>
</dbReference>
<proteinExistence type="predicted"/>
<evidence type="ECO:0000313" key="2">
    <source>
        <dbReference type="EMBL" id="AVO22500.1"/>
    </source>
</evidence>
<keyword evidence="3" id="KW-1185">Reference proteome</keyword>
<organism evidence="2 3">
    <name type="scientific">Streptomyces phage Paedore</name>
    <dbReference type="NCBI Taxonomy" id="2108134"/>
    <lineage>
        <taxon>Viruses</taxon>
        <taxon>Duplodnaviria</taxon>
        <taxon>Heunggongvirae</taxon>
        <taxon>Uroviricota</taxon>
        <taxon>Caudoviricetes</taxon>
        <taxon>Arquatrovirinae</taxon>
        <taxon>Arequatrovirus</taxon>
        <taxon>Arequatrovirus paedore</taxon>
    </lineage>
</organism>
<gene>
    <name evidence="2" type="primary">17</name>
    <name evidence="2" type="ORF">PBI_PAEDORE_17</name>
</gene>
<dbReference type="InterPro" id="IPR020132">
    <property type="entry name" value="Gp24/Gp25"/>
</dbReference>
<dbReference type="Pfam" id="PF17388">
    <property type="entry name" value="GP24_25"/>
    <property type="match status" value="1"/>
</dbReference>
<sequence length="244" mass="26617">MASYSLDDIRAAADAKYSSTDITVDEKTTARLLNPLRLSKEKREELQGIQDRMDSEGVDQEALLAEAIMIVVDHPVKGKALLKAVAGDLAVLAQIFNTYIEGRAGGGSLSLCRLIDDFGEGLYADLRFHYGIDLVDVIEGRGPSPLFVLALVRRLPDTSLTVALASGGREHFGWGIDRHLSADLYDAINQNTRSTGQWAKGKAPKIPAWPRPKALKKPTKSSGPKTAGKKVSVAEIYKRFTARR</sequence>
<dbReference type="GeneID" id="64471819"/>
<dbReference type="RefSeq" id="YP_010055882.1">
    <property type="nucleotide sequence ID" value="NC_054671.1"/>
</dbReference>
<accession>A0A2P1JTM9</accession>
<dbReference type="KEGG" id="vg:64471819"/>
<name>A0A2P1JTM9_9CAUD</name>
<dbReference type="EMBL" id="MH001460">
    <property type="protein sequence ID" value="AVO22500.1"/>
    <property type="molecule type" value="Genomic_DNA"/>
</dbReference>